<evidence type="ECO:0000256" key="9">
    <source>
        <dbReference type="ARBA" id="ARBA00023242"/>
    </source>
</evidence>
<feature type="region of interest" description="Disordered" evidence="10">
    <location>
        <begin position="203"/>
        <end position="266"/>
    </location>
</feature>
<feature type="compositionally biased region" description="Polar residues" evidence="10">
    <location>
        <begin position="538"/>
        <end position="560"/>
    </location>
</feature>
<feature type="compositionally biased region" description="Pro residues" evidence="10">
    <location>
        <begin position="125"/>
        <end position="135"/>
    </location>
</feature>
<dbReference type="GO" id="GO:0032922">
    <property type="term" value="P:circadian regulation of gene expression"/>
    <property type="evidence" value="ECO:0007669"/>
    <property type="project" value="TreeGrafter"/>
</dbReference>
<feature type="compositionally biased region" description="Low complexity" evidence="10">
    <location>
        <begin position="1368"/>
        <end position="1378"/>
    </location>
</feature>
<feature type="compositionally biased region" description="Basic residues" evidence="10">
    <location>
        <begin position="1533"/>
        <end position="1543"/>
    </location>
</feature>
<feature type="compositionally biased region" description="Low complexity" evidence="10">
    <location>
        <begin position="219"/>
        <end position="241"/>
    </location>
</feature>
<feature type="compositionally biased region" description="Low complexity" evidence="10">
    <location>
        <begin position="336"/>
        <end position="350"/>
    </location>
</feature>
<feature type="region of interest" description="Disordered" evidence="10">
    <location>
        <begin position="1747"/>
        <end position="1772"/>
    </location>
</feature>
<keyword evidence="13" id="KW-1185">Reference proteome</keyword>
<feature type="compositionally biased region" description="Low complexity" evidence="10">
    <location>
        <begin position="1097"/>
        <end position="1115"/>
    </location>
</feature>
<feature type="compositionally biased region" description="Polar residues" evidence="10">
    <location>
        <begin position="497"/>
        <end position="507"/>
    </location>
</feature>
<dbReference type="Proteomes" id="UP001166674">
    <property type="component" value="Unassembled WGS sequence"/>
</dbReference>
<keyword evidence="2" id="KW-1017">Isopeptide bond</keyword>
<feature type="compositionally biased region" description="Low complexity" evidence="10">
    <location>
        <begin position="1239"/>
        <end position="1248"/>
    </location>
</feature>
<feature type="compositionally biased region" description="Low complexity" evidence="10">
    <location>
        <begin position="1626"/>
        <end position="1637"/>
    </location>
</feature>
<evidence type="ECO:0000256" key="5">
    <source>
        <dbReference type="ARBA" id="ARBA00022771"/>
    </source>
</evidence>
<keyword evidence="4" id="KW-0479">Metal-binding</keyword>
<feature type="compositionally biased region" description="Gly residues" evidence="10">
    <location>
        <begin position="1482"/>
        <end position="1494"/>
    </location>
</feature>
<dbReference type="SMART" id="SM00249">
    <property type="entry name" value="PHD"/>
    <property type="match status" value="1"/>
</dbReference>
<comment type="subcellular location">
    <subcellularLocation>
        <location evidence="1">Nucleus</location>
    </subcellularLocation>
</comment>
<keyword evidence="3" id="KW-0597">Phosphoprotein</keyword>
<dbReference type="PANTHER" id="PTHR14955:SF6">
    <property type="entry name" value="RETINOIC ACID-INDUCED PROTEIN 1"/>
    <property type="match status" value="1"/>
</dbReference>
<feature type="compositionally biased region" description="Polar residues" evidence="10">
    <location>
        <begin position="1515"/>
        <end position="1532"/>
    </location>
</feature>
<feature type="region of interest" description="Disordered" evidence="10">
    <location>
        <begin position="1340"/>
        <end position="1415"/>
    </location>
</feature>
<feature type="region of interest" description="Disordered" evidence="10">
    <location>
        <begin position="535"/>
        <end position="568"/>
    </location>
</feature>
<reference evidence="12" key="1">
    <citation type="submission" date="2020-03" db="EMBL/GenBank/DDBJ databases">
        <title>Studies in the Genomics of Life Span.</title>
        <authorList>
            <person name="Glass D."/>
        </authorList>
    </citation>
    <scope>NUCLEOTIDE SEQUENCE</scope>
    <source>
        <strain evidence="12">SUZIE</strain>
        <tissue evidence="12">Muscle</tissue>
    </source>
</reference>
<evidence type="ECO:0000256" key="7">
    <source>
        <dbReference type="ARBA" id="ARBA00022843"/>
    </source>
</evidence>
<dbReference type="PANTHER" id="PTHR14955">
    <property type="entry name" value="RETINOIC ACID INDUCED 1/TRANSCRIPTION FACTOR 20"/>
    <property type="match status" value="1"/>
</dbReference>
<feature type="region of interest" description="Disordered" evidence="10">
    <location>
        <begin position="1432"/>
        <end position="1568"/>
    </location>
</feature>
<comment type="caution">
    <text evidence="12">The sequence shown here is derived from an EMBL/GenBank/DDBJ whole genome shotgun (WGS) entry which is preliminary data.</text>
</comment>
<feature type="compositionally biased region" description="Basic and acidic residues" evidence="10">
    <location>
        <begin position="946"/>
        <end position="958"/>
    </location>
</feature>
<keyword evidence="6" id="KW-0862">Zinc</keyword>
<keyword evidence="8" id="KW-0010">Activator</keyword>
<feature type="compositionally biased region" description="Basic residues" evidence="10">
    <location>
        <begin position="992"/>
        <end position="1001"/>
    </location>
</feature>
<evidence type="ECO:0000256" key="8">
    <source>
        <dbReference type="ARBA" id="ARBA00023159"/>
    </source>
</evidence>
<feature type="compositionally biased region" description="Gly residues" evidence="10">
    <location>
        <begin position="1936"/>
        <end position="1946"/>
    </location>
</feature>
<evidence type="ECO:0000256" key="3">
    <source>
        <dbReference type="ARBA" id="ARBA00022553"/>
    </source>
</evidence>
<feature type="compositionally biased region" description="Polar residues" evidence="10">
    <location>
        <begin position="13"/>
        <end position="24"/>
    </location>
</feature>
<organism evidence="12 13">
    <name type="scientific">Sciurus carolinensis</name>
    <name type="common">Eastern gray squirrel</name>
    <dbReference type="NCBI Taxonomy" id="30640"/>
    <lineage>
        <taxon>Eukaryota</taxon>
        <taxon>Metazoa</taxon>
        <taxon>Chordata</taxon>
        <taxon>Craniata</taxon>
        <taxon>Vertebrata</taxon>
        <taxon>Euteleostomi</taxon>
        <taxon>Mammalia</taxon>
        <taxon>Eutheria</taxon>
        <taxon>Euarchontoglires</taxon>
        <taxon>Glires</taxon>
        <taxon>Rodentia</taxon>
        <taxon>Sciuromorpha</taxon>
        <taxon>Sciuridae</taxon>
        <taxon>Sciurinae</taxon>
        <taxon>Sciurini</taxon>
        <taxon>Sciurus</taxon>
    </lineage>
</organism>
<evidence type="ECO:0000256" key="2">
    <source>
        <dbReference type="ARBA" id="ARBA00022499"/>
    </source>
</evidence>
<protein>
    <submittedName>
        <fullName evidence="12">Retinoic acid-induced protein 1</fullName>
    </submittedName>
</protein>
<proteinExistence type="predicted"/>
<dbReference type="EMBL" id="JAATJV010380738">
    <property type="protein sequence ID" value="MBZ3882222.1"/>
    <property type="molecule type" value="Genomic_DNA"/>
</dbReference>
<dbReference type="InterPro" id="IPR034732">
    <property type="entry name" value="EPHD"/>
</dbReference>
<accession>A0AA41N2H6</accession>
<feature type="region of interest" description="Disordered" evidence="10">
    <location>
        <begin position="651"/>
        <end position="716"/>
    </location>
</feature>
<keyword evidence="9" id="KW-0539">Nucleus</keyword>
<name>A0AA41N2H6_SCICA</name>
<dbReference type="FunFam" id="3.30.40.10:FF:000116">
    <property type="entry name" value="Transcription factor 20 (AR1)"/>
    <property type="match status" value="1"/>
</dbReference>
<keyword evidence="5" id="KW-0863">Zinc-finger</keyword>
<dbReference type="InterPro" id="IPR052440">
    <property type="entry name" value="Trans_Reg/Chrom_Remod"/>
</dbReference>
<dbReference type="Pfam" id="PF13771">
    <property type="entry name" value="zf-HC5HC2H"/>
    <property type="match status" value="1"/>
</dbReference>
<feature type="region of interest" description="Disordered" evidence="10">
    <location>
        <begin position="943"/>
        <end position="1318"/>
    </location>
</feature>
<feature type="region of interest" description="Disordered" evidence="10">
    <location>
        <begin position="1933"/>
        <end position="1952"/>
    </location>
</feature>
<feature type="compositionally biased region" description="Basic and acidic residues" evidence="10">
    <location>
        <begin position="1795"/>
        <end position="1811"/>
    </location>
</feature>
<dbReference type="GO" id="GO:0006357">
    <property type="term" value="P:regulation of transcription by RNA polymerase II"/>
    <property type="evidence" value="ECO:0007669"/>
    <property type="project" value="TreeGrafter"/>
</dbReference>
<dbReference type="Gene3D" id="3.30.40.10">
    <property type="entry name" value="Zinc/RING finger domain, C3HC4 (zinc finger)"/>
    <property type="match status" value="1"/>
</dbReference>
<feature type="domain" description="PHD-type" evidence="11">
    <location>
        <begin position="1779"/>
        <end position="1902"/>
    </location>
</feature>
<feature type="region of interest" description="Disordered" evidence="10">
    <location>
        <begin position="466"/>
        <end position="517"/>
    </location>
</feature>
<feature type="region of interest" description="Disordered" evidence="10">
    <location>
        <begin position="1611"/>
        <end position="1637"/>
    </location>
</feature>
<feature type="compositionally biased region" description="Low complexity" evidence="10">
    <location>
        <begin position="63"/>
        <end position="75"/>
    </location>
</feature>
<feature type="compositionally biased region" description="Pro residues" evidence="10">
    <location>
        <begin position="176"/>
        <end position="186"/>
    </location>
</feature>
<evidence type="ECO:0000256" key="1">
    <source>
        <dbReference type="ARBA" id="ARBA00004123"/>
    </source>
</evidence>
<feature type="region of interest" description="Disordered" evidence="10">
    <location>
        <begin position="1"/>
        <end position="188"/>
    </location>
</feature>
<dbReference type="InterPro" id="IPR001965">
    <property type="entry name" value="Znf_PHD"/>
</dbReference>
<keyword evidence="7" id="KW-0832">Ubl conjugation</keyword>
<feature type="region of interest" description="Disordered" evidence="10">
    <location>
        <begin position="755"/>
        <end position="782"/>
    </location>
</feature>
<gene>
    <name evidence="12" type="ORF">SUZIE_166860</name>
</gene>
<evidence type="ECO:0000256" key="6">
    <source>
        <dbReference type="ARBA" id="ARBA00022833"/>
    </source>
</evidence>
<feature type="region of interest" description="Disordered" evidence="10">
    <location>
        <begin position="1795"/>
        <end position="1818"/>
    </location>
</feature>
<sequence>MQSFRERCGFHGKQQSYPQTSQEASRLENYRQPSQAGLSCDRQRLLAKDYYNPQPYPGYEGGASTPSSTAAAVAAEKYHRGSKALPSQQALQGRPAFPGYGGIQDSNPYPGRYSGEEGLQAWGAPQPPPPQPQPLPGGVGKYDENLLKKTAVPPGRQYPEQGAQLPFRTHSLHVQQPPPPQLPQPQQPLAYPKLQRQKLQNDIASPLPFPQGGHFPQHSQSFPTSSTYSSSVQGSGQGAHSYKSCTAPSAQPHDRPLTANASLAPGQRVQNLHAYQSGRLGYDQQQQQALQSRHHAQETLHYQNLAKYQHYGQQGQGYCQPDTAVRTPEQYYQTFSPSSSHSPARSVGRSPSYSSTPSPLMPNLENFPYNQQPLSTGAFPTGITDHSHFMPLLNPSPTDAASSVDTQASNCKPLQKDKIPENLLSDLSLQSLTALTSQVENISNTVQQLLLSKAAVPQKKGVKNLVSRTPEQHKSQHCSPEGSGYSAEPAGTPLSEPLSSTPQSTHAEPQEADYLSGSEDPLERSFLYCNQARGSPARVNSNSKAKPESVSTCSVTSPDDMSTKSDDSFQSLHSSLPLDSFSKFVAGERDCPRLLLSALAQEDLASEILGLQEAIGEKADKAWAETPGLAKDASKAPFSLENHSACLDSVTKNAWPRPGEPEALPDSLQLDKSSNAKDFSPGLFEDPSVAFATPDPKKTTGPLSFGTKPTLGAATPDPTTAAFDCFPDTTTASSADSANPFAWPEENLGDACPRWGLHPGELTKGLEQGGKASDSVGKGDAHEASACLGFQEEEPPGEKAAALPGDFKQEEAGGVKEEAGGLLQCPDVGKADRWLEDSRHCCSAADFGDLPLLPPTGRKEDLEAEEYSSLCELLGSPEQRPGMQDPLSPKAPLICTKEEVEEVLDSKAGWGSPCHLSGESVILLGPTVGAESKVQSWFESSLSHMKPGEEGPDGERAPVDSTTSDGSLAQKPNKPAVPEAPIAKKEPVPRGKSLRSRRVHRGLPEAEDSPCRAPALPKDLLLPESCTGPPQGQMEGAGAPGRGPSEGLPRMCTRSLTALSEPRTPGPPGLTTTPAPPDKLGGKQRAAFKSGKRVGKPSPKAASSPSNPAALPVASDSSPMGSKTKETDSPGIPSKDQRSMILRSRTKPQEVFHAKRRRPSESRLPNCRATKKVLANNHLPATFKVSGSPQKEGRVSQRARVPKPGTGGKLSDRPLHALKRKSSFMAPVPTKKRNLVLRSSSSSSSSNTSGGGGDGKEERAEGSPSLFKRMSSPKKAKPKGSGEPTTKPPPPEAPDACIKLASRTAFQGTMKTKVLPPRKGRGLKLEAIVQKITSPSLKKFACKVPGAPPGTPLSPTLPEKDRGGLKSAGGSPAGAEEGLVSVGTGQKFPAVSGGDPLCRNPTNRSLKGKLMNSKKLSSTDCFKTEAFMSLEALQPGGTALAPKKRSRKGRAGGLGLSKGPLEKRPYLGPALLLTPRDRASGTQGGGEDNSGGGGKKPKTEELGLASQPPEGRPCQPQTRAQKQPGHTNYSSYSKRKRLTRGRAKNTNASPCKGRAKRRRQQQVLPLDPAEPEIRLKYISSCKRLRADSRTPAFSPFVRVEKRDAFTTVCTVVNSPGDEPKPHRKPSSSTSSSSSSSSFSLDVAGASLTTLPGGSILQPRPSLPLSSTMHLGPVVSKALSTSCLVCCLCQNPANFKDLGDLCGPYYPEHCLPKKKPKLKEKVRPEGTCEEASLPLERTLKVECAAPAATTAGKPPRPDGPADPAKQGSLRTSARGLSRRLQSCYCCDGRGDGGEEVATADKSRKHECSKEAPAEPGGDTQEHWVHEACAVWTGGVYLVAGKLFGLQEAMKVAVDMTCSSCQEAGATIGCSYKGCVHSYHYPCASDAGCVFIEENFSLKCPKHKLGALGSGEEIQTTLEGAEGGSWLYGRGRGSRNLSGGGPASGGGGKRLRNKPVGMHPNALPTHPLPKLSCGSGKAGVVGGLCSGDVGFPAQQERNKKGDSIRARAYLRRMRECPCAPPLVFRDRSAHLIREQGQR</sequence>
<dbReference type="InterPro" id="IPR013083">
    <property type="entry name" value="Znf_RING/FYVE/PHD"/>
</dbReference>
<evidence type="ECO:0000259" key="11">
    <source>
        <dbReference type="PROSITE" id="PS51805"/>
    </source>
</evidence>
<evidence type="ECO:0000256" key="4">
    <source>
        <dbReference type="ARBA" id="ARBA00022723"/>
    </source>
</evidence>
<dbReference type="GO" id="GO:0005634">
    <property type="term" value="C:nucleus"/>
    <property type="evidence" value="ECO:0007669"/>
    <property type="project" value="UniProtKB-SubCell"/>
</dbReference>
<feature type="region of interest" description="Disordered" evidence="10">
    <location>
        <begin position="332"/>
        <end position="367"/>
    </location>
</feature>
<evidence type="ECO:0000256" key="10">
    <source>
        <dbReference type="SAM" id="MobiDB-lite"/>
    </source>
</evidence>
<evidence type="ECO:0000313" key="12">
    <source>
        <dbReference type="EMBL" id="MBZ3882222.1"/>
    </source>
</evidence>
<dbReference type="GO" id="GO:0008270">
    <property type="term" value="F:zinc ion binding"/>
    <property type="evidence" value="ECO:0007669"/>
    <property type="project" value="UniProtKB-KW"/>
</dbReference>
<evidence type="ECO:0000313" key="13">
    <source>
        <dbReference type="Proteomes" id="UP001166674"/>
    </source>
</evidence>
<dbReference type="PROSITE" id="PS51805">
    <property type="entry name" value="EPHD"/>
    <property type="match status" value="1"/>
</dbReference>